<comment type="caution">
    <text evidence="5">The sequence shown here is derived from an EMBL/GenBank/DDBJ whole genome shotgun (WGS) entry which is preliminary data.</text>
</comment>
<dbReference type="EMBL" id="CADEPI010000066">
    <property type="protein sequence ID" value="CAB3371964.1"/>
    <property type="molecule type" value="Genomic_DNA"/>
</dbReference>
<dbReference type="InterPro" id="IPR002876">
    <property type="entry name" value="Transcrip_reg_TACO1-like"/>
</dbReference>
<dbReference type="GO" id="GO:0005739">
    <property type="term" value="C:mitochondrion"/>
    <property type="evidence" value="ECO:0007669"/>
    <property type="project" value="UniProtKB-SubCell"/>
</dbReference>
<dbReference type="AlphaFoldDB" id="A0A8S1CV98"/>
<dbReference type="InterPro" id="IPR049083">
    <property type="entry name" value="TACO1_YebC_N"/>
</dbReference>
<reference evidence="5 6" key="1">
    <citation type="submission" date="2020-04" db="EMBL/GenBank/DDBJ databases">
        <authorList>
            <person name="Alioto T."/>
            <person name="Alioto T."/>
            <person name="Gomez Garrido J."/>
        </authorList>
    </citation>
    <scope>NUCLEOTIDE SEQUENCE [LARGE SCALE GENOMIC DNA]</scope>
</reference>
<sequence>MCNFLQIKVNGICVFFRFHMSRLLLSLTGSLCQRASGIMAFKRCAGHSKWQNIRHIKALKDSQKSNMFQKYSQQIKGAIIEAGGNADPKTNSKLRNIIDQAKKSNMTVDAIERVITRAKQSQDLGKSAFVELKGPGGCWLILSVVTNNVNSLKSQLKGVYRKCLFQESSGGAKSLFEHKGFVVAKPKSGPPSVEASLEHAIEAGAEDVIFREEDGLLEVQALIMQFKYDVIESSNRFIPHSKVKLPDDVLMAISDMCDNLLQLPEVVEISDNIE</sequence>
<evidence type="ECO:0000313" key="5">
    <source>
        <dbReference type="EMBL" id="CAB3371964.1"/>
    </source>
</evidence>
<proteinExistence type="inferred from homology"/>
<dbReference type="OrthoDB" id="2017544at2759"/>
<dbReference type="Pfam" id="PF20772">
    <property type="entry name" value="TACO1_YebC_N"/>
    <property type="match status" value="1"/>
</dbReference>
<accession>A0A8S1CV98</accession>
<comment type="similarity">
    <text evidence="2">Belongs to the TACO1 family.</text>
</comment>
<organism evidence="5 6">
    <name type="scientific">Cloeon dipterum</name>
    <dbReference type="NCBI Taxonomy" id="197152"/>
    <lineage>
        <taxon>Eukaryota</taxon>
        <taxon>Metazoa</taxon>
        <taxon>Ecdysozoa</taxon>
        <taxon>Arthropoda</taxon>
        <taxon>Hexapoda</taxon>
        <taxon>Insecta</taxon>
        <taxon>Pterygota</taxon>
        <taxon>Palaeoptera</taxon>
        <taxon>Ephemeroptera</taxon>
        <taxon>Pisciforma</taxon>
        <taxon>Baetidae</taxon>
        <taxon>Cloeon</taxon>
    </lineage>
</organism>
<feature type="domain" description="TACO1/YebC-like N-terminal" evidence="4">
    <location>
        <begin position="48"/>
        <end position="120"/>
    </location>
</feature>
<comment type="subcellular location">
    <subcellularLocation>
        <location evidence="1">Mitochondrion</location>
    </subcellularLocation>
</comment>
<evidence type="ECO:0000259" key="3">
    <source>
        <dbReference type="Pfam" id="PF01709"/>
    </source>
</evidence>
<evidence type="ECO:0000259" key="4">
    <source>
        <dbReference type="Pfam" id="PF20772"/>
    </source>
</evidence>
<name>A0A8S1CV98_9INSE</name>
<dbReference type="Pfam" id="PF01709">
    <property type="entry name" value="Transcrip_reg"/>
    <property type="match status" value="1"/>
</dbReference>
<gene>
    <name evidence="5" type="ORF">CLODIP_2_CD00423</name>
</gene>
<dbReference type="InterPro" id="IPR029072">
    <property type="entry name" value="YebC-like"/>
</dbReference>
<dbReference type="Proteomes" id="UP000494165">
    <property type="component" value="Unassembled WGS sequence"/>
</dbReference>
<dbReference type="InterPro" id="IPR048300">
    <property type="entry name" value="TACO1_YebC-like_2nd/3rd_dom"/>
</dbReference>
<dbReference type="InterPro" id="IPR026564">
    <property type="entry name" value="Transcrip_reg_TACO1-like_dom3"/>
</dbReference>
<keyword evidence="6" id="KW-1185">Reference proteome</keyword>
<protein>
    <submittedName>
        <fullName evidence="5">Uncharacterized protein</fullName>
    </submittedName>
</protein>
<dbReference type="SUPFAM" id="SSF75625">
    <property type="entry name" value="YebC-like"/>
    <property type="match status" value="1"/>
</dbReference>
<dbReference type="PANTHER" id="PTHR12532">
    <property type="entry name" value="TRANSLATIONAL ACTIVATOR OF CYTOCHROME C OXIDASE 1"/>
    <property type="match status" value="1"/>
</dbReference>
<evidence type="ECO:0000256" key="1">
    <source>
        <dbReference type="ARBA" id="ARBA00004173"/>
    </source>
</evidence>
<dbReference type="InterPro" id="IPR017856">
    <property type="entry name" value="Integrase-like_N"/>
</dbReference>
<evidence type="ECO:0000313" key="6">
    <source>
        <dbReference type="Proteomes" id="UP000494165"/>
    </source>
</evidence>
<dbReference type="PANTHER" id="PTHR12532:SF0">
    <property type="entry name" value="TRANSLATIONAL ACTIVATOR OF CYTOCHROME C OXIDASE 1"/>
    <property type="match status" value="1"/>
</dbReference>
<evidence type="ECO:0000256" key="2">
    <source>
        <dbReference type="ARBA" id="ARBA00008724"/>
    </source>
</evidence>
<dbReference type="FunFam" id="1.10.10.200:FF:000002">
    <property type="entry name" value="Probable transcriptional regulatory protein CLM62_37755"/>
    <property type="match status" value="1"/>
</dbReference>
<dbReference type="Gene3D" id="1.10.10.200">
    <property type="match status" value="1"/>
</dbReference>
<dbReference type="Gene3D" id="3.30.70.980">
    <property type="match status" value="2"/>
</dbReference>
<feature type="domain" description="TACO1/YebC-like second and third" evidence="3">
    <location>
        <begin position="127"/>
        <end position="273"/>
    </location>
</feature>